<dbReference type="Proteomes" id="UP001357485">
    <property type="component" value="Unassembled WGS sequence"/>
</dbReference>
<gene>
    <name evidence="2" type="ORF">LTR16_005391</name>
</gene>
<evidence type="ECO:0000313" key="3">
    <source>
        <dbReference type="Proteomes" id="UP001357485"/>
    </source>
</evidence>
<feature type="region of interest" description="Disordered" evidence="1">
    <location>
        <begin position="38"/>
        <end position="72"/>
    </location>
</feature>
<feature type="non-terminal residue" evidence="2">
    <location>
        <position position="72"/>
    </location>
</feature>
<comment type="caution">
    <text evidence="2">The sequence shown here is derived from an EMBL/GenBank/DDBJ whole genome shotgun (WGS) entry which is preliminary data.</text>
</comment>
<name>A0ABR0LME3_9PEZI</name>
<proteinExistence type="predicted"/>
<protein>
    <submittedName>
        <fullName evidence="2">Uncharacterized protein</fullName>
    </submittedName>
</protein>
<accession>A0ABR0LME3</accession>
<evidence type="ECO:0000256" key="1">
    <source>
        <dbReference type="SAM" id="MobiDB-lite"/>
    </source>
</evidence>
<dbReference type="EMBL" id="JAVRRA010017271">
    <property type="protein sequence ID" value="KAK5200646.1"/>
    <property type="molecule type" value="Genomic_DNA"/>
</dbReference>
<reference evidence="2 3" key="1">
    <citation type="submission" date="2023-08" db="EMBL/GenBank/DDBJ databases">
        <title>Black Yeasts Isolated from many extreme environments.</title>
        <authorList>
            <person name="Coleine C."/>
            <person name="Stajich J.E."/>
            <person name="Selbmann L."/>
        </authorList>
    </citation>
    <scope>NUCLEOTIDE SEQUENCE [LARGE SCALE GENOMIC DNA]</scope>
    <source>
        <strain evidence="2 3">CCFEE 536</strain>
    </source>
</reference>
<evidence type="ECO:0000313" key="2">
    <source>
        <dbReference type="EMBL" id="KAK5200646.1"/>
    </source>
</evidence>
<keyword evidence="3" id="KW-1185">Reference proteome</keyword>
<sequence>MTRPRLQHDIERTCLGEEGRARRISRLPPGGTYTLLPGIPHAPPQKMRSNSAATMSTGAANSAATTGYTSGS</sequence>
<feature type="compositionally biased region" description="Low complexity" evidence="1">
    <location>
        <begin position="49"/>
        <end position="72"/>
    </location>
</feature>
<organism evidence="2 3">
    <name type="scientific">Cryomyces antarcticus</name>
    <dbReference type="NCBI Taxonomy" id="329879"/>
    <lineage>
        <taxon>Eukaryota</taxon>
        <taxon>Fungi</taxon>
        <taxon>Dikarya</taxon>
        <taxon>Ascomycota</taxon>
        <taxon>Pezizomycotina</taxon>
        <taxon>Dothideomycetes</taxon>
        <taxon>Dothideomycetes incertae sedis</taxon>
        <taxon>Cryomyces</taxon>
    </lineage>
</organism>